<dbReference type="PROSITE" id="PS50093">
    <property type="entry name" value="PKD"/>
    <property type="match status" value="1"/>
</dbReference>
<dbReference type="InterPro" id="IPR004509">
    <property type="entry name" value="Competence_ComEA_HhH"/>
</dbReference>
<dbReference type="InterPro" id="IPR036415">
    <property type="entry name" value="Lamin_tail_dom_sf"/>
</dbReference>
<evidence type="ECO:0000313" key="2">
    <source>
        <dbReference type="EMBL" id="OHA90904.1"/>
    </source>
</evidence>
<dbReference type="AlphaFoldDB" id="A0A1G2T0Z4"/>
<dbReference type="Pfam" id="PF00801">
    <property type="entry name" value="PKD"/>
    <property type="match status" value="1"/>
</dbReference>
<dbReference type="InterPro" id="IPR003583">
    <property type="entry name" value="Hlx-hairpin-Hlx_DNA-bd_motif"/>
</dbReference>
<dbReference type="Gene3D" id="1.10.150.280">
    <property type="entry name" value="AF1531-like domain"/>
    <property type="match status" value="1"/>
</dbReference>
<name>A0A1G2T0Z4_9BACT</name>
<proteinExistence type="predicted"/>
<dbReference type="SUPFAM" id="SSF47781">
    <property type="entry name" value="RuvA domain 2-like"/>
    <property type="match status" value="1"/>
</dbReference>
<protein>
    <recommendedName>
        <fullName evidence="1">PKD domain-containing protein</fullName>
    </recommendedName>
</protein>
<dbReference type="InterPro" id="IPR022409">
    <property type="entry name" value="PKD/Chitinase_dom"/>
</dbReference>
<dbReference type="PANTHER" id="PTHR21180">
    <property type="entry name" value="ENDONUCLEASE/EXONUCLEASE/PHOSPHATASE FAMILY DOMAIN-CONTAINING PROTEIN 1"/>
    <property type="match status" value="1"/>
</dbReference>
<dbReference type="Proteomes" id="UP000178538">
    <property type="component" value="Unassembled WGS sequence"/>
</dbReference>
<dbReference type="GO" id="GO:0015628">
    <property type="term" value="P:protein secretion by the type II secretion system"/>
    <property type="evidence" value="ECO:0007669"/>
    <property type="project" value="TreeGrafter"/>
</dbReference>
<dbReference type="EMBL" id="MHVG01000014">
    <property type="protein sequence ID" value="OHA90904.1"/>
    <property type="molecule type" value="Genomic_DNA"/>
</dbReference>
<dbReference type="InterPro" id="IPR035986">
    <property type="entry name" value="PKD_dom_sf"/>
</dbReference>
<feature type="domain" description="PKD" evidence="1">
    <location>
        <begin position="172"/>
        <end position="218"/>
    </location>
</feature>
<comment type="caution">
    <text evidence="2">The sequence shown here is derived from an EMBL/GenBank/DDBJ whole genome shotgun (WGS) entry which is preliminary data.</text>
</comment>
<dbReference type="Gene3D" id="2.60.40.10">
    <property type="entry name" value="Immunoglobulins"/>
    <property type="match status" value="1"/>
</dbReference>
<dbReference type="GO" id="GO:0015627">
    <property type="term" value="C:type II protein secretion system complex"/>
    <property type="evidence" value="ECO:0007669"/>
    <property type="project" value="TreeGrafter"/>
</dbReference>
<evidence type="ECO:0000313" key="3">
    <source>
        <dbReference type="Proteomes" id="UP000178538"/>
    </source>
</evidence>
<sequence length="377" mass="41250">MNYFDKAFFKFLFGFLCLISLAIGVISYANSVSAQSSLININTADSTLLQTLNGIGAVKAQAIIDYRTLNGPFQAIEDIQNVSGIGPATFNNIKSFITVGSTTAPPVVESVINTNNSTSNTSSVHYSSTPVTNVNKRIEMYVSAGRDRVGTAGSPLEFIAETDFEYTKSSIFNWNFGDGSLGAGSIITHTYEYPGEYIVILNASLPQSQAVARVNVKIVEPDIKVVLASPEKIELKNNSSSEINLYGRTLWHAGKVFLFPKDTIIMAGQSISFSSKVTDLRPNGTNDVRIIVVGDTEQPKVMAKIEEEKTKQIASIKNQIASLEQQMASIPQPHLAVQPPSEKSEEIIEETKNFEPQTAAVVKSGWFETLKRFFLRK</sequence>
<dbReference type="InterPro" id="IPR051675">
    <property type="entry name" value="Endo/Exo/Phosphatase_dom_1"/>
</dbReference>
<dbReference type="PANTHER" id="PTHR21180:SF32">
    <property type="entry name" value="ENDONUCLEASE_EXONUCLEASE_PHOSPHATASE FAMILY DOMAIN-CONTAINING PROTEIN 1"/>
    <property type="match status" value="1"/>
</dbReference>
<gene>
    <name evidence="2" type="ORF">A2832_00390</name>
</gene>
<dbReference type="GO" id="GO:0003677">
    <property type="term" value="F:DNA binding"/>
    <property type="evidence" value="ECO:0007669"/>
    <property type="project" value="InterPro"/>
</dbReference>
<dbReference type="SUPFAM" id="SSF49299">
    <property type="entry name" value="PKD domain"/>
    <property type="match status" value="1"/>
</dbReference>
<reference evidence="2 3" key="1">
    <citation type="journal article" date="2016" name="Nat. Commun.">
        <title>Thousands of microbial genomes shed light on interconnected biogeochemical processes in an aquifer system.</title>
        <authorList>
            <person name="Anantharaman K."/>
            <person name="Brown C.T."/>
            <person name="Hug L.A."/>
            <person name="Sharon I."/>
            <person name="Castelle C.J."/>
            <person name="Probst A.J."/>
            <person name="Thomas B.C."/>
            <person name="Singh A."/>
            <person name="Wilkins M.J."/>
            <person name="Karaoz U."/>
            <person name="Brodie E.L."/>
            <person name="Williams K.H."/>
            <person name="Hubbard S.S."/>
            <person name="Banfield J.F."/>
        </authorList>
    </citation>
    <scope>NUCLEOTIDE SEQUENCE [LARGE SCALE GENOMIC DNA]</scope>
</reference>
<dbReference type="InterPro" id="IPR000601">
    <property type="entry name" value="PKD_dom"/>
</dbReference>
<dbReference type="CDD" id="cd00146">
    <property type="entry name" value="PKD"/>
    <property type="match status" value="1"/>
</dbReference>
<dbReference type="STRING" id="1802737.A2832_00390"/>
<dbReference type="SMART" id="SM00089">
    <property type="entry name" value="PKD"/>
    <property type="match status" value="1"/>
</dbReference>
<dbReference type="InterPro" id="IPR013783">
    <property type="entry name" value="Ig-like_fold"/>
</dbReference>
<dbReference type="SUPFAM" id="SSF74853">
    <property type="entry name" value="Lamin A/C globular tail domain"/>
    <property type="match status" value="1"/>
</dbReference>
<dbReference type="InterPro" id="IPR010994">
    <property type="entry name" value="RuvA_2-like"/>
</dbReference>
<accession>A0A1G2T0Z4</accession>
<dbReference type="NCBIfam" id="TIGR00426">
    <property type="entry name" value="competence protein ComEA helix-hairpin-helix repeat region"/>
    <property type="match status" value="1"/>
</dbReference>
<dbReference type="GO" id="GO:0006281">
    <property type="term" value="P:DNA repair"/>
    <property type="evidence" value="ECO:0007669"/>
    <property type="project" value="InterPro"/>
</dbReference>
<dbReference type="Pfam" id="PF12836">
    <property type="entry name" value="HHH_3"/>
    <property type="match status" value="1"/>
</dbReference>
<dbReference type="SMART" id="SM00278">
    <property type="entry name" value="HhH1"/>
    <property type="match status" value="2"/>
</dbReference>
<evidence type="ECO:0000259" key="1">
    <source>
        <dbReference type="PROSITE" id="PS50093"/>
    </source>
</evidence>
<organism evidence="2 3">
    <name type="scientific">Candidatus Zambryskibacteria bacterium RIFCSPHIGHO2_01_FULL_44_22b</name>
    <dbReference type="NCBI Taxonomy" id="1802737"/>
    <lineage>
        <taxon>Bacteria</taxon>
        <taxon>Candidatus Zambryskiibacteriota</taxon>
    </lineage>
</organism>